<evidence type="ECO:0000313" key="4">
    <source>
        <dbReference type="Proteomes" id="UP001595818"/>
    </source>
</evidence>
<accession>A0ABV9SYP4</accession>
<proteinExistence type="predicted"/>
<feature type="transmembrane region" description="Helical" evidence="1">
    <location>
        <begin position="85"/>
        <end position="103"/>
    </location>
</feature>
<dbReference type="RefSeq" id="WP_377062987.1">
    <property type="nucleotide sequence ID" value="NZ_JBHSJJ010000003.1"/>
</dbReference>
<feature type="transmembrane region" description="Helical" evidence="1">
    <location>
        <begin position="139"/>
        <end position="156"/>
    </location>
</feature>
<feature type="transmembrane region" description="Helical" evidence="1">
    <location>
        <begin position="227"/>
        <end position="246"/>
    </location>
</feature>
<dbReference type="Proteomes" id="UP001595818">
    <property type="component" value="Unassembled WGS sequence"/>
</dbReference>
<keyword evidence="1" id="KW-0472">Membrane</keyword>
<keyword evidence="1" id="KW-0812">Transmembrane</keyword>
<feature type="transmembrane region" description="Helical" evidence="1">
    <location>
        <begin position="288"/>
        <end position="312"/>
    </location>
</feature>
<organism evidence="3 4">
    <name type="scientific">Negadavirga shengliensis</name>
    <dbReference type="NCBI Taxonomy" id="1389218"/>
    <lineage>
        <taxon>Bacteria</taxon>
        <taxon>Pseudomonadati</taxon>
        <taxon>Bacteroidota</taxon>
        <taxon>Cytophagia</taxon>
        <taxon>Cytophagales</taxon>
        <taxon>Cyclobacteriaceae</taxon>
        <taxon>Negadavirga</taxon>
    </lineage>
</organism>
<dbReference type="PANTHER" id="PTHR31061">
    <property type="entry name" value="LD22376P"/>
    <property type="match status" value="1"/>
</dbReference>
<dbReference type="GO" id="GO:0016746">
    <property type="term" value="F:acyltransferase activity"/>
    <property type="evidence" value="ECO:0007669"/>
    <property type="project" value="UniProtKB-KW"/>
</dbReference>
<keyword evidence="1" id="KW-1133">Transmembrane helix</keyword>
<keyword evidence="3" id="KW-0012">Acyltransferase</keyword>
<feature type="transmembrane region" description="Helical" evidence="1">
    <location>
        <begin position="252"/>
        <end position="276"/>
    </location>
</feature>
<feature type="domain" description="Heparan-alpha-glucosaminide N-acetyltransferase catalytic" evidence="2">
    <location>
        <begin position="7"/>
        <end position="218"/>
    </location>
</feature>
<feature type="transmembrane region" description="Helical" evidence="1">
    <location>
        <begin position="115"/>
        <end position="132"/>
    </location>
</feature>
<sequence>MTLKTTRLISLDAMRGFTIAAMIMVNYPGTWDHVYPPLLHAHWNGITMTDFIFPFFLFIVGVSIAFAYSKRLALGKPKGEMYEKIIIRSIKIFAVGVLLNLIPHFDFTEVRIAGVLQRIAVVFLVCAILFLNTDWKKQAYISAAVLVLYWFAMALIPTPGAGKPMLEPGVNLAAYIDSILLPGKMWEGTWDPEGLFSTLPSIVTGIMGMLAGRILLADISPPFRANYLMAIGVPLILIGLLWAQVFPINKHVWTSTFALVTGGTAFTVLGAFYFMVDILGHKKGTSVGIIFGANAITVYVLADILSLVFYGLKIGGNSLDAHFVTGLADIGLPIKLASMLYALLFVAINFIPAYILYKKQIFIKL</sequence>
<keyword evidence="3" id="KW-0808">Transferase</keyword>
<feature type="transmembrane region" description="Helical" evidence="1">
    <location>
        <begin position="332"/>
        <end position="357"/>
    </location>
</feature>
<dbReference type="EMBL" id="JBHSJJ010000003">
    <property type="protein sequence ID" value="MFC4871483.1"/>
    <property type="molecule type" value="Genomic_DNA"/>
</dbReference>
<reference evidence="4" key="1">
    <citation type="journal article" date="2019" name="Int. J. Syst. Evol. Microbiol.">
        <title>The Global Catalogue of Microorganisms (GCM) 10K type strain sequencing project: providing services to taxonomists for standard genome sequencing and annotation.</title>
        <authorList>
            <consortium name="The Broad Institute Genomics Platform"/>
            <consortium name="The Broad Institute Genome Sequencing Center for Infectious Disease"/>
            <person name="Wu L."/>
            <person name="Ma J."/>
        </authorList>
    </citation>
    <scope>NUCLEOTIDE SEQUENCE [LARGE SCALE GENOMIC DNA]</scope>
    <source>
        <strain evidence="4">CGMCC 4.7466</strain>
    </source>
</reference>
<name>A0ABV9SYP4_9BACT</name>
<comment type="caution">
    <text evidence="3">The sequence shown here is derived from an EMBL/GenBank/DDBJ whole genome shotgun (WGS) entry which is preliminary data.</text>
</comment>
<feature type="transmembrane region" description="Helical" evidence="1">
    <location>
        <begin position="51"/>
        <end position="73"/>
    </location>
</feature>
<feature type="transmembrane region" description="Helical" evidence="1">
    <location>
        <begin position="195"/>
        <end position="215"/>
    </location>
</feature>
<gene>
    <name evidence="3" type="ORF">ACFPFU_07280</name>
</gene>
<keyword evidence="4" id="KW-1185">Reference proteome</keyword>
<dbReference type="PANTHER" id="PTHR31061:SF24">
    <property type="entry name" value="LD22376P"/>
    <property type="match status" value="1"/>
</dbReference>
<protein>
    <submittedName>
        <fullName evidence="3">Acyltransferase family protein</fullName>
    </submittedName>
</protein>
<feature type="transmembrane region" description="Helical" evidence="1">
    <location>
        <begin position="12"/>
        <end position="31"/>
    </location>
</feature>
<evidence type="ECO:0000313" key="3">
    <source>
        <dbReference type="EMBL" id="MFC4871483.1"/>
    </source>
</evidence>
<evidence type="ECO:0000259" key="2">
    <source>
        <dbReference type="Pfam" id="PF07786"/>
    </source>
</evidence>
<evidence type="ECO:0000256" key="1">
    <source>
        <dbReference type="SAM" id="Phobius"/>
    </source>
</evidence>
<dbReference type="InterPro" id="IPR012429">
    <property type="entry name" value="HGSNAT_cat"/>
</dbReference>
<dbReference type="Pfam" id="PF07786">
    <property type="entry name" value="HGSNAT_cat"/>
    <property type="match status" value="1"/>
</dbReference>